<evidence type="ECO:0000256" key="4">
    <source>
        <dbReference type="RuleBase" id="RU362026"/>
    </source>
</evidence>
<dbReference type="PROSITE" id="PS00092">
    <property type="entry name" value="N6_MTASE"/>
    <property type="match status" value="1"/>
</dbReference>
<protein>
    <recommendedName>
        <fullName evidence="4">Methyltransferase</fullName>
        <ecNumber evidence="4">2.1.1.-</ecNumber>
    </recommendedName>
</protein>
<dbReference type="GO" id="GO:0003677">
    <property type="term" value="F:DNA binding"/>
    <property type="evidence" value="ECO:0007669"/>
    <property type="project" value="InterPro"/>
</dbReference>
<feature type="region of interest" description="Disordered" evidence="5">
    <location>
        <begin position="1"/>
        <end position="23"/>
    </location>
</feature>
<accession>A0A7Z9A3N5</accession>
<dbReference type="REBASE" id="289426">
    <property type="entry name" value="M.Rde10207I"/>
</dbReference>
<dbReference type="InterPro" id="IPR002052">
    <property type="entry name" value="DNA_methylase_N6_adenine_CS"/>
</dbReference>
<dbReference type="EMBL" id="LR134479">
    <property type="protein sequence ID" value="VEI23549.1"/>
    <property type="molecule type" value="Genomic_DNA"/>
</dbReference>
<dbReference type="AlphaFoldDB" id="A0A7Z9A3N5"/>
<dbReference type="RefSeq" id="WP_126500301.1">
    <property type="nucleotide sequence ID" value="NZ_LR134479.1"/>
</dbReference>
<evidence type="ECO:0000259" key="6">
    <source>
        <dbReference type="Pfam" id="PF01555"/>
    </source>
</evidence>
<dbReference type="PRINTS" id="PR00508">
    <property type="entry name" value="S21N4MTFRASE"/>
</dbReference>
<evidence type="ECO:0000256" key="5">
    <source>
        <dbReference type="SAM" id="MobiDB-lite"/>
    </source>
</evidence>
<feature type="region of interest" description="Disordered" evidence="5">
    <location>
        <begin position="60"/>
        <end position="82"/>
    </location>
</feature>
<dbReference type="InterPro" id="IPR029063">
    <property type="entry name" value="SAM-dependent_MTases_sf"/>
</dbReference>
<sequence length="402" mass="44812">MSETVPTAATAQSAGATAPAFDPNGSSLVVQADNLAYLSELPDDSFTVIYIDPPFNTGKTQTRRTLKTAPAQEGGARGDRTGFQGKSYTSALQTLASYHDAFEDYWAFLEPRIRQAHRLLTQDGTLYLHLDWREVHYAKVMCDMIFGRDCFMNELIWAYDYGAKSTKRWPTKHDNILMYVKDPQKYYFNADTVDREPYMAPGLVTEEKAARGKLPTDVWWHTIVSPTGKEKTGYPTQKPVGLLKRMIAASSRPGDWVLDFFAGSGTTGAAAVELERKFVCVDQNPPAIEVMAKRLNVEERSFAAYRGVPRGAAVLFTPQRSVGVRGGTSRDALTAASRRALAAQSRKVQESVEPVPGASSVFVRHHSTDAVDKDLRIRGRDVLRRERRRQQLAKERAQTAKK</sequence>
<dbReference type="SUPFAM" id="SSF53335">
    <property type="entry name" value="S-adenosyl-L-methionine-dependent methyltransferases"/>
    <property type="match status" value="1"/>
</dbReference>
<comment type="similarity">
    <text evidence="1 4">Belongs to the N(4)/N(6)-methyltransferase family.</text>
</comment>
<feature type="compositionally biased region" description="Low complexity" evidence="5">
    <location>
        <begin position="7"/>
        <end position="20"/>
    </location>
</feature>
<dbReference type="EC" id="2.1.1.-" evidence="4"/>
<dbReference type="InterPro" id="IPR002941">
    <property type="entry name" value="DNA_methylase_N4/N6"/>
</dbReference>
<organism evidence="7 8">
    <name type="scientific">Rothia aeria</name>
    <dbReference type="NCBI Taxonomy" id="172042"/>
    <lineage>
        <taxon>Bacteria</taxon>
        <taxon>Bacillati</taxon>
        <taxon>Actinomycetota</taxon>
        <taxon>Actinomycetes</taxon>
        <taxon>Micrococcales</taxon>
        <taxon>Micrococcaceae</taxon>
        <taxon>Rothia</taxon>
    </lineage>
</organism>
<evidence type="ECO:0000256" key="3">
    <source>
        <dbReference type="ARBA" id="ARBA00022679"/>
    </source>
</evidence>
<evidence type="ECO:0000256" key="2">
    <source>
        <dbReference type="ARBA" id="ARBA00022603"/>
    </source>
</evidence>
<evidence type="ECO:0000256" key="1">
    <source>
        <dbReference type="ARBA" id="ARBA00006594"/>
    </source>
</evidence>
<proteinExistence type="inferred from homology"/>
<gene>
    <name evidence="7" type="primary">yhdJ</name>
    <name evidence="7" type="ORF">NCTC10207_01606</name>
</gene>
<keyword evidence="2 7" id="KW-0489">Methyltransferase</keyword>
<evidence type="ECO:0000313" key="7">
    <source>
        <dbReference type="EMBL" id="VEI23549.1"/>
    </source>
</evidence>
<dbReference type="Pfam" id="PF01555">
    <property type="entry name" value="N6_N4_Mtase"/>
    <property type="match status" value="1"/>
</dbReference>
<dbReference type="Gene3D" id="3.40.50.150">
    <property type="entry name" value="Vaccinia Virus protein VP39"/>
    <property type="match status" value="1"/>
</dbReference>
<dbReference type="InterPro" id="IPR001091">
    <property type="entry name" value="RM_Methyltransferase"/>
</dbReference>
<dbReference type="GO" id="GO:0008170">
    <property type="term" value="F:N-methyltransferase activity"/>
    <property type="evidence" value="ECO:0007669"/>
    <property type="project" value="InterPro"/>
</dbReference>
<keyword evidence="3 7" id="KW-0808">Transferase</keyword>
<evidence type="ECO:0000313" key="8">
    <source>
        <dbReference type="Proteomes" id="UP000282386"/>
    </source>
</evidence>
<reference evidence="7 8" key="1">
    <citation type="submission" date="2018-12" db="EMBL/GenBank/DDBJ databases">
        <authorList>
            <consortium name="Pathogen Informatics"/>
        </authorList>
    </citation>
    <scope>NUCLEOTIDE SEQUENCE [LARGE SCALE GENOMIC DNA]</scope>
    <source>
        <strain evidence="7 8">NCTC10207</strain>
    </source>
</reference>
<dbReference type="Proteomes" id="UP000282386">
    <property type="component" value="Chromosome"/>
</dbReference>
<name>A0A7Z9A3N5_9MICC</name>
<dbReference type="GO" id="GO:0032259">
    <property type="term" value="P:methylation"/>
    <property type="evidence" value="ECO:0007669"/>
    <property type="project" value="UniProtKB-KW"/>
</dbReference>
<feature type="domain" description="DNA methylase N-4/N-6" evidence="6">
    <location>
        <begin position="48"/>
        <end position="291"/>
    </location>
</feature>